<keyword evidence="2" id="KW-1185">Reference proteome</keyword>
<dbReference type="VEuPathDB" id="TrichDB:TVAGG3_0971540"/>
<gene>
    <name evidence="1" type="ORF">TVAG_295620</name>
</gene>
<dbReference type="InParanoid" id="A2F229"/>
<dbReference type="SUPFAM" id="SSF48371">
    <property type="entry name" value="ARM repeat"/>
    <property type="match status" value="1"/>
</dbReference>
<dbReference type="Proteomes" id="UP000001542">
    <property type="component" value="Unassembled WGS sequence"/>
</dbReference>
<dbReference type="AlphaFoldDB" id="A2F229"/>
<reference evidence="1" key="1">
    <citation type="submission" date="2006-10" db="EMBL/GenBank/DDBJ databases">
        <authorList>
            <person name="Amadeo P."/>
            <person name="Zhao Q."/>
            <person name="Wortman J."/>
            <person name="Fraser-Liggett C."/>
            <person name="Carlton J."/>
        </authorList>
    </citation>
    <scope>NUCLEOTIDE SEQUENCE</scope>
    <source>
        <strain evidence="1">G3</strain>
    </source>
</reference>
<name>A2F229_TRIV3</name>
<accession>A2F229</accession>
<evidence type="ECO:0000313" key="1">
    <source>
        <dbReference type="EMBL" id="EAY01028.1"/>
    </source>
</evidence>
<dbReference type="InterPro" id="IPR016024">
    <property type="entry name" value="ARM-type_fold"/>
</dbReference>
<reference evidence="1" key="2">
    <citation type="journal article" date="2007" name="Science">
        <title>Draft genome sequence of the sexually transmitted pathogen Trichomonas vaginalis.</title>
        <authorList>
            <person name="Carlton J.M."/>
            <person name="Hirt R.P."/>
            <person name="Silva J.C."/>
            <person name="Delcher A.L."/>
            <person name="Schatz M."/>
            <person name="Zhao Q."/>
            <person name="Wortman J.R."/>
            <person name="Bidwell S.L."/>
            <person name="Alsmark U.C.M."/>
            <person name="Besteiro S."/>
            <person name="Sicheritz-Ponten T."/>
            <person name="Noel C.J."/>
            <person name="Dacks J.B."/>
            <person name="Foster P.G."/>
            <person name="Simillion C."/>
            <person name="Van de Peer Y."/>
            <person name="Miranda-Saavedra D."/>
            <person name="Barton G.J."/>
            <person name="Westrop G.D."/>
            <person name="Mueller S."/>
            <person name="Dessi D."/>
            <person name="Fiori P.L."/>
            <person name="Ren Q."/>
            <person name="Paulsen I."/>
            <person name="Zhang H."/>
            <person name="Bastida-Corcuera F.D."/>
            <person name="Simoes-Barbosa A."/>
            <person name="Brown M.T."/>
            <person name="Hayes R.D."/>
            <person name="Mukherjee M."/>
            <person name="Okumura C.Y."/>
            <person name="Schneider R."/>
            <person name="Smith A.J."/>
            <person name="Vanacova S."/>
            <person name="Villalvazo M."/>
            <person name="Haas B.J."/>
            <person name="Pertea M."/>
            <person name="Feldblyum T.V."/>
            <person name="Utterback T.R."/>
            <person name="Shu C.L."/>
            <person name="Osoegawa K."/>
            <person name="de Jong P.J."/>
            <person name="Hrdy I."/>
            <person name="Horvathova L."/>
            <person name="Zubacova Z."/>
            <person name="Dolezal P."/>
            <person name="Malik S.B."/>
            <person name="Logsdon J.M. Jr."/>
            <person name="Henze K."/>
            <person name="Gupta A."/>
            <person name="Wang C.C."/>
            <person name="Dunne R.L."/>
            <person name="Upcroft J.A."/>
            <person name="Upcroft P."/>
            <person name="White O."/>
            <person name="Salzberg S.L."/>
            <person name="Tang P."/>
            <person name="Chiu C.-H."/>
            <person name="Lee Y.-S."/>
            <person name="Embley T.M."/>
            <person name="Coombs G.H."/>
            <person name="Mottram J.C."/>
            <person name="Tachezy J."/>
            <person name="Fraser-Liggett C.M."/>
            <person name="Johnson P.J."/>
        </authorList>
    </citation>
    <scope>NUCLEOTIDE SEQUENCE [LARGE SCALE GENOMIC DNA]</scope>
    <source>
        <strain evidence="1">G3</strain>
    </source>
</reference>
<proteinExistence type="predicted"/>
<protein>
    <submittedName>
        <fullName evidence="1">Uncharacterized protein</fullName>
    </submittedName>
</protein>
<evidence type="ECO:0000313" key="2">
    <source>
        <dbReference type="Proteomes" id="UP000001542"/>
    </source>
</evidence>
<sequence>MKNVSQFLTNNQNINKINPNTGMETYEAKHYEANPLIEYILEHQNEIESSELKEAFATLNECASKVDMEPNCLFFSEDFIRFIFTIFENQNVPSDLLNSIALLIVCVSEQEYGQKFFSNSEIFILIKLLFQFGVDTGLPDKSLILLSIFLQYENISNSFFSEDPTNLLIESLDYYFNGDDFVIRKLMNSLITKANTPPEIMKAIFSKLIELSKNENNSNIDHIYILLESIIVQYKKVDFLEDFDFFTFFSELLQTDFTRTDLYENTISVNNRKLHLVIYAMGKKVFEKLSYADYINILLNPNVDLLGHIPYLDTLWREIIEPDEEEITSQKANILFVETRILDLIDFLAQNGQFSHRKYAIQFLGTIMTAMSLEQVISYVKEEYIDLAIDMCEPSEGHFLALFALSILYTKIVAEQKIGSTETVEKIAYESFYNTLLEWPRPEGKEDDIYAHRFLELVNTILQTVNNNN</sequence>
<dbReference type="KEGG" id="tva:4758853"/>
<dbReference type="EMBL" id="DS113581">
    <property type="protein sequence ID" value="EAY01028.1"/>
    <property type="molecule type" value="Genomic_DNA"/>
</dbReference>
<dbReference type="VEuPathDB" id="TrichDB:TVAG_295620"/>
<dbReference type="RefSeq" id="XP_001313914.1">
    <property type="nucleotide sequence ID" value="XM_001313911.1"/>
</dbReference>
<organism evidence="1 2">
    <name type="scientific">Trichomonas vaginalis (strain ATCC PRA-98 / G3)</name>
    <dbReference type="NCBI Taxonomy" id="412133"/>
    <lineage>
        <taxon>Eukaryota</taxon>
        <taxon>Metamonada</taxon>
        <taxon>Parabasalia</taxon>
        <taxon>Trichomonadida</taxon>
        <taxon>Trichomonadidae</taxon>
        <taxon>Trichomonas</taxon>
    </lineage>
</organism>